<evidence type="ECO:0008006" key="3">
    <source>
        <dbReference type="Google" id="ProtNLM"/>
    </source>
</evidence>
<evidence type="ECO:0000313" key="2">
    <source>
        <dbReference type="Proteomes" id="UP000187609"/>
    </source>
</evidence>
<accession>A0A1J6JUU6</accession>
<proteinExistence type="predicted"/>
<keyword evidence="2" id="KW-1185">Reference proteome</keyword>
<gene>
    <name evidence="1" type="ORF">A4A49_39873</name>
</gene>
<reference evidence="1" key="1">
    <citation type="submission" date="2016-11" db="EMBL/GenBank/DDBJ databases">
        <title>The genome of Nicotiana attenuata.</title>
        <authorList>
            <person name="Xu S."/>
            <person name="Brockmoeller T."/>
            <person name="Gaquerel E."/>
            <person name="Navarro A."/>
            <person name="Kuhl H."/>
            <person name="Gase K."/>
            <person name="Ling Z."/>
            <person name="Zhou W."/>
            <person name="Kreitzer C."/>
            <person name="Stanke M."/>
            <person name="Tang H."/>
            <person name="Lyons E."/>
            <person name="Pandey P."/>
            <person name="Pandey S.P."/>
            <person name="Timmermann B."/>
            <person name="Baldwin I.T."/>
        </authorList>
    </citation>
    <scope>NUCLEOTIDE SEQUENCE [LARGE SCALE GENOMIC DNA]</scope>
    <source>
        <strain evidence="1">UT</strain>
    </source>
</reference>
<protein>
    <recommendedName>
        <fullName evidence="3">Retrotransposon gag domain-containing protein</fullName>
    </recommendedName>
</protein>
<sequence>MLLDRFSGGDNLESWIFRAERYFTYLGFSEKDWLPLPYFYLEGNALSWFDSLFRNKQFHDWKHFKEKLFLHFRNHNFSALMGRLEKPSHACSTELGYATVVPLEAQVSSFLDFHIPNSYGCHSALEDETSNADHMFVERLVTVVSPESHDPNTCLIDGKLSATSIDEVFEENLGDKENLVKSNYDVKDYYTEIENHIFDEISHQSTKSKVFIIGGSNSKVLTNTSGSDLTVGTSEEDEVLNESSHSISFGEIRPSATRVSLLVPFTGRESAVSNKHLEHDMPARYVDANSLDTGGTPKWQTDLLTFEDVYLAGFFMEPAIIADRYFSQKNLMNESSSSTSAMHLVEVLFEAENGKSIGRFTDEHILSQFSFDPGANIFIITISLTATHFCVWDRGVSSGSMALTGSTENTEVYKLFEEARKRRRYLFANLYAWEHAGGVPRGVECHCNFRNTHVSYKLLSESIALSFMCSFDGAPTHSEEQYIIDQFRHLQSGKALELNMLYPDMASKLVIYGTTYNNVMFGKCYEPQMFSKGALFKNSITNLLVGVTNALTLERILQEAQVKCDPLNAKIVACCLVIYGGSVPKVINVIVATISCHVDIDHILFLYSPGHHSIETNGRVHATNTSLDANLEDKVLFEDGSIVVNQPYWVRDYGPEMRNEADPVGTIGPRAKGPMIEQPNRILVRYVSDPRGDMGHAYR</sequence>
<dbReference type="Proteomes" id="UP000187609">
    <property type="component" value="Unassembled WGS sequence"/>
</dbReference>
<organism evidence="1 2">
    <name type="scientific">Nicotiana attenuata</name>
    <name type="common">Coyote tobacco</name>
    <dbReference type="NCBI Taxonomy" id="49451"/>
    <lineage>
        <taxon>Eukaryota</taxon>
        <taxon>Viridiplantae</taxon>
        <taxon>Streptophyta</taxon>
        <taxon>Embryophyta</taxon>
        <taxon>Tracheophyta</taxon>
        <taxon>Spermatophyta</taxon>
        <taxon>Magnoliopsida</taxon>
        <taxon>eudicotyledons</taxon>
        <taxon>Gunneridae</taxon>
        <taxon>Pentapetalae</taxon>
        <taxon>asterids</taxon>
        <taxon>lamiids</taxon>
        <taxon>Solanales</taxon>
        <taxon>Solanaceae</taxon>
        <taxon>Nicotianoideae</taxon>
        <taxon>Nicotianeae</taxon>
        <taxon>Nicotiana</taxon>
    </lineage>
</organism>
<dbReference type="STRING" id="49451.A0A1J6JUU6"/>
<dbReference type="EMBL" id="MJEQ01005549">
    <property type="protein sequence ID" value="OIT20252.1"/>
    <property type="molecule type" value="Genomic_DNA"/>
</dbReference>
<comment type="caution">
    <text evidence="1">The sequence shown here is derived from an EMBL/GenBank/DDBJ whole genome shotgun (WGS) entry which is preliminary data.</text>
</comment>
<dbReference type="AlphaFoldDB" id="A0A1J6JUU6"/>
<dbReference type="Gramene" id="OIT20252">
    <property type="protein sequence ID" value="OIT20252"/>
    <property type="gene ID" value="A4A49_39873"/>
</dbReference>
<evidence type="ECO:0000313" key="1">
    <source>
        <dbReference type="EMBL" id="OIT20252.1"/>
    </source>
</evidence>
<name>A0A1J6JUU6_NICAT</name>